<evidence type="ECO:0000259" key="1">
    <source>
        <dbReference type="PROSITE" id="PS50043"/>
    </source>
</evidence>
<keyword evidence="3" id="KW-1185">Reference proteome</keyword>
<evidence type="ECO:0000313" key="3">
    <source>
        <dbReference type="Proteomes" id="UP001501821"/>
    </source>
</evidence>
<dbReference type="PRINTS" id="PR00111">
    <property type="entry name" value="ABHYDROLASE"/>
</dbReference>
<comment type="caution">
    <text evidence="2">The sequence shown here is derived from an EMBL/GenBank/DDBJ whole genome shotgun (WGS) entry which is preliminary data.</text>
</comment>
<keyword evidence="2" id="KW-0378">Hydrolase</keyword>
<evidence type="ECO:0000313" key="2">
    <source>
        <dbReference type="EMBL" id="GAA3825811.1"/>
    </source>
</evidence>
<sequence>MQEQRIASTRLGDGTEVAYATAGSGPPLLFVGGWLSHLERSWALPAEHAFLTATARGRTLIRYDRPGCGLSGPAPAPSLDREVDAVSAVLAAARAQLRAEGPIDVVASSLGVPVTIRWAAEHPDAVRRLVLYGGWAVGPELSEPDVREHVIGLVATHWGLGSDVLTEIFAPDAPPGSRSAFAEYQQQCCSGPFAASLLRLCHELDVSDSLPAIAAPTLVLRRDGDRAAPDEQSRLIADRVRSGTMRVLPGRSHLPYVGEVGPLVAEIRSHLGLRASGRAEARVLTDRQRAVAELVSQGLTNREIGARLGITERSAEGHVERIRLRLGARSRAQIAAWWATDAG</sequence>
<dbReference type="InterPro" id="IPR050471">
    <property type="entry name" value="AB_hydrolase"/>
</dbReference>
<proteinExistence type="predicted"/>
<dbReference type="GO" id="GO:0016787">
    <property type="term" value="F:hydrolase activity"/>
    <property type="evidence" value="ECO:0007669"/>
    <property type="project" value="UniProtKB-KW"/>
</dbReference>
<dbReference type="CDD" id="cd06170">
    <property type="entry name" value="LuxR_C_like"/>
    <property type="match status" value="1"/>
</dbReference>
<dbReference type="InterPro" id="IPR029058">
    <property type="entry name" value="AB_hydrolase_fold"/>
</dbReference>
<accession>A0ABP7ISU8</accession>
<dbReference type="PROSITE" id="PS50043">
    <property type="entry name" value="HTH_LUXR_2"/>
    <property type="match status" value="1"/>
</dbReference>
<reference evidence="3" key="1">
    <citation type="journal article" date="2019" name="Int. J. Syst. Evol. Microbiol.">
        <title>The Global Catalogue of Microorganisms (GCM) 10K type strain sequencing project: providing services to taxonomists for standard genome sequencing and annotation.</title>
        <authorList>
            <consortium name="The Broad Institute Genomics Platform"/>
            <consortium name="The Broad Institute Genome Sequencing Center for Infectious Disease"/>
            <person name="Wu L."/>
            <person name="Ma J."/>
        </authorList>
    </citation>
    <scope>NUCLEOTIDE SEQUENCE [LARGE SCALE GENOMIC DNA]</scope>
    <source>
        <strain evidence="3">JCM 16953</strain>
    </source>
</reference>
<dbReference type="Gene3D" id="1.10.10.10">
    <property type="entry name" value="Winged helix-like DNA-binding domain superfamily/Winged helix DNA-binding domain"/>
    <property type="match status" value="1"/>
</dbReference>
<dbReference type="Pfam" id="PF00196">
    <property type="entry name" value="GerE"/>
    <property type="match status" value="1"/>
</dbReference>
<dbReference type="InterPro" id="IPR016032">
    <property type="entry name" value="Sig_transdc_resp-reg_C-effctor"/>
</dbReference>
<protein>
    <submittedName>
        <fullName evidence="2">Alpha/beta fold hydrolase</fullName>
    </submittedName>
</protein>
<dbReference type="PANTHER" id="PTHR43433:SF8">
    <property type="entry name" value="BIFUNCTIONAL LIPASE_ADENYLATE CYCLASE LIPJ"/>
    <property type="match status" value="1"/>
</dbReference>
<organism evidence="2 3">
    <name type="scientific">Nocardioides panacisoli</name>
    <dbReference type="NCBI Taxonomy" id="627624"/>
    <lineage>
        <taxon>Bacteria</taxon>
        <taxon>Bacillati</taxon>
        <taxon>Actinomycetota</taxon>
        <taxon>Actinomycetes</taxon>
        <taxon>Propionibacteriales</taxon>
        <taxon>Nocardioidaceae</taxon>
        <taxon>Nocardioides</taxon>
    </lineage>
</organism>
<dbReference type="PANTHER" id="PTHR43433">
    <property type="entry name" value="HYDROLASE, ALPHA/BETA FOLD FAMILY PROTEIN"/>
    <property type="match status" value="1"/>
</dbReference>
<dbReference type="InterPro" id="IPR000792">
    <property type="entry name" value="Tscrpt_reg_LuxR_C"/>
</dbReference>
<dbReference type="EMBL" id="BAABAH010000011">
    <property type="protein sequence ID" value="GAA3825811.1"/>
    <property type="molecule type" value="Genomic_DNA"/>
</dbReference>
<dbReference type="SUPFAM" id="SSF53474">
    <property type="entry name" value="alpha/beta-Hydrolases"/>
    <property type="match status" value="1"/>
</dbReference>
<dbReference type="Gene3D" id="3.40.50.1820">
    <property type="entry name" value="alpha/beta hydrolase"/>
    <property type="match status" value="1"/>
</dbReference>
<name>A0ABP7ISU8_9ACTN</name>
<feature type="domain" description="HTH luxR-type" evidence="1">
    <location>
        <begin position="277"/>
        <end position="342"/>
    </location>
</feature>
<dbReference type="PRINTS" id="PR00038">
    <property type="entry name" value="HTHLUXR"/>
</dbReference>
<gene>
    <name evidence="2" type="ORF">GCM10022242_28890</name>
</gene>
<dbReference type="InterPro" id="IPR000073">
    <property type="entry name" value="AB_hydrolase_1"/>
</dbReference>
<dbReference type="Pfam" id="PF12697">
    <property type="entry name" value="Abhydrolase_6"/>
    <property type="match status" value="1"/>
</dbReference>
<dbReference type="SMART" id="SM00421">
    <property type="entry name" value="HTH_LUXR"/>
    <property type="match status" value="1"/>
</dbReference>
<dbReference type="SUPFAM" id="SSF46894">
    <property type="entry name" value="C-terminal effector domain of the bipartite response regulators"/>
    <property type="match status" value="1"/>
</dbReference>
<dbReference type="RefSeq" id="WP_344776643.1">
    <property type="nucleotide sequence ID" value="NZ_BAABAH010000011.1"/>
</dbReference>
<dbReference type="Proteomes" id="UP001501821">
    <property type="component" value="Unassembled WGS sequence"/>
</dbReference>
<dbReference type="InterPro" id="IPR036388">
    <property type="entry name" value="WH-like_DNA-bd_sf"/>
</dbReference>